<dbReference type="EMBL" id="CATQJA010002278">
    <property type="protein sequence ID" value="CAJ0570221.1"/>
    <property type="molecule type" value="Genomic_DNA"/>
</dbReference>
<name>A0AA36FWC9_9BILA</name>
<evidence type="ECO:0000256" key="1">
    <source>
        <dbReference type="SAM" id="Phobius"/>
    </source>
</evidence>
<feature type="non-terminal residue" evidence="2">
    <location>
        <position position="1"/>
    </location>
</feature>
<dbReference type="AlphaFoldDB" id="A0AA36FWC9"/>
<keyword evidence="1" id="KW-0812">Transmembrane</keyword>
<dbReference type="Proteomes" id="UP001177023">
    <property type="component" value="Unassembled WGS sequence"/>
</dbReference>
<keyword evidence="3" id="KW-1185">Reference proteome</keyword>
<evidence type="ECO:0000313" key="3">
    <source>
        <dbReference type="Proteomes" id="UP001177023"/>
    </source>
</evidence>
<organism evidence="2 3">
    <name type="scientific">Mesorhabditis spiculigera</name>
    <dbReference type="NCBI Taxonomy" id="96644"/>
    <lineage>
        <taxon>Eukaryota</taxon>
        <taxon>Metazoa</taxon>
        <taxon>Ecdysozoa</taxon>
        <taxon>Nematoda</taxon>
        <taxon>Chromadorea</taxon>
        <taxon>Rhabditida</taxon>
        <taxon>Rhabditina</taxon>
        <taxon>Rhabditomorpha</taxon>
        <taxon>Rhabditoidea</taxon>
        <taxon>Rhabditidae</taxon>
        <taxon>Mesorhabditinae</taxon>
        <taxon>Mesorhabditis</taxon>
    </lineage>
</organism>
<feature type="transmembrane region" description="Helical" evidence="1">
    <location>
        <begin position="100"/>
        <end position="121"/>
    </location>
</feature>
<proteinExistence type="predicted"/>
<feature type="transmembrane region" description="Helical" evidence="1">
    <location>
        <begin position="66"/>
        <end position="88"/>
    </location>
</feature>
<comment type="caution">
    <text evidence="2">The sequence shown here is derived from an EMBL/GenBank/DDBJ whole genome shotgun (WGS) entry which is preliminary data.</text>
</comment>
<protein>
    <submittedName>
        <fullName evidence="2">Uncharacterized protein</fullName>
    </submittedName>
</protein>
<feature type="transmembrane region" description="Helical" evidence="1">
    <location>
        <begin position="133"/>
        <end position="154"/>
    </location>
</feature>
<feature type="transmembrane region" description="Helical" evidence="1">
    <location>
        <begin position="29"/>
        <end position="51"/>
    </location>
</feature>
<keyword evidence="1" id="KW-1133">Transmembrane helix</keyword>
<evidence type="ECO:0000313" key="2">
    <source>
        <dbReference type="EMBL" id="CAJ0570221.1"/>
    </source>
</evidence>
<sequence length="168" mass="19249">MKTSRIYNSLTSKATAHQEYYYTKVQRQVYFTTSINLFVSLICVFVEIFIWCATNHSVKLFPWSRIHPYLVGLFFFLNLFFHCILLLGARKLSVMTLRNYILLQGFFGLMAMSLIVVLTAVNLKNHGAGIEGYGILLNRFFFAGLSLLSFISAVKMLKIAVHERSNDA</sequence>
<accession>A0AA36FWC9</accession>
<keyword evidence="1" id="KW-0472">Membrane</keyword>
<reference evidence="2" key="1">
    <citation type="submission" date="2023-06" db="EMBL/GenBank/DDBJ databases">
        <authorList>
            <person name="Delattre M."/>
        </authorList>
    </citation>
    <scope>NUCLEOTIDE SEQUENCE</scope>
    <source>
        <strain evidence="2">AF72</strain>
    </source>
</reference>
<gene>
    <name evidence="2" type="ORF">MSPICULIGERA_LOCUS8665</name>
</gene>